<dbReference type="RefSeq" id="WP_155473469.1">
    <property type="nucleotide sequence ID" value="NZ_BMKG01000010.1"/>
</dbReference>
<dbReference type="OrthoDB" id="8756632at2"/>
<dbReference type="EMBL" id="BMKG01000010">
    <property type="protein sequence ID" value="GGC04215.1"/>
    <property type="molecule type" value="Genomic_DNA"/>
</dbReference>
<reference evidence="2 3" key="3">
    <citation type="submission" date="2019-11" db="EMBL/GenBank/DDBJ databases">
        <title>Type strains purchased from KCTC, JCM and DSMZ.</title>
        <authorList>
            <person name="Lu H."/>
        </authorList>
    </citation>
    <scope>NUCLEOTIDE SEQUENCE [LARGE SCALE GENOMIC DNA]</scope>
    <source>
        <strain evidence="2 3">KCTC 52429</strain>
    </source>
</reference>
<dbReference type="AlphaFoldDB" id="A0A6I3T5N9"/>
<dbReference type="Proteomes" id="UP000622638">
    <property type="component" value="Unassembled WGS sequence"/>
</dbReference>
<accession>A0A6I3T5N9</accession>
<evidence type="ECO:0000313" key="2">
    <source>
        <dbReference type="EMBL" id="MTV56235.1"/>
    </source>
</evidence>
<name>A0A6I3T5N9_9BURK</name>
<reference evidence="1" key="1">
    <citation type="journal article" date="2014" name="Int. J. Syst. Evol. Microbiol.">
        <title>Complete genome of a new Firmicutes species belonging to the dominant human colonic microbiota ('Ruminococcus bicirculans') reveals two chromosomes and a selective capacity to utilize plant glucans.</title>
        <authorList>
            <consortium name="NISC Comparative Sequencing Program"/>
            <person name="Wegmann U."/>
            <person name="Louis P."/>
            <person name="Goesmann A."/>
            <person name="Henrissat B."/>
            <person name="Duncan S.H."/>
            <person name="Flint H.J."/>
        </authorList>
    </citation>
    <scope>NUCLEOTIDE SEQUENCE</scope>
    <source>
        <strain evidence="1">CGMCC 1.15931</strain>
    </source>
</reference>
<gene>
    <name evidence="1" type="ORF">GCM10011572_27690</name>
    <name evidence="2" type="ORF">GM672_26265</name>
</gene>
<keyword evidence="4" id="KW-1185">Reference proteome</keyword>
<reference evidence="4" key="2">
    <citation type="journal article" date="2019" name="Int. J. Syst. Evol. Microbiol.">
        <title>The Global Catalogue of Microorganisms (GCM) 10K type strain sequencing project: providing services to taxonomists for standard genome sequencing and annotation.</title>
        <authorList>
            <consortium name="The Broad Institute Genomics Platform"/>
            <consortium name="The Broad Institute Genome Sequencing Center for Infectious Disease"/>
            <person name="Wu L."/>
            <person name="Ma J."/>
        </authorList>
    </citation>
    <scope>NUCLEOTIDE SEQUENCE [LARGE SCALE GENOMIC DNA]</scope>
    <source>
        <strain evidence="4">CGMCC 1.15931</strain>
    </source>
</reference>
<dbReference type="EMBL" id="WNKZ01000143">
    <property type="protein sequence ID" value="MTV56235.1"/>
    <property type="molecule type" value="Genomic_DNA"/>
</dbReference>
<comment type="caution">
    <text evidence="2">The sequence shown here is derived from an EMBL/GenBank/DDBJ whole genome shotgun (WGS) entry which is preliminary data.</text>
</comment>
<reference evidence="1" key="4">
    <citation type="submission" date="2024-05" db="EMBL/GenBank/DDBJ databases">
        <authorList>
            <person name="Sun Q."/>
            <person name="Zhou Y."/>
        </authorList>
    </citation>
    <scope>NUCLEOTIDE SEQUENCE</scope>
    <source>
        <strain evidence="1">CGMCC 1.15931</strain>
    </source>
</reference>
<evidence type="ECO:0000313" key="4">
    <source>
        <dbReference type="Proteomes" id="UP000622638"/>
    </source>
</evidence>
<evidence type="ECO:0000313" key="3">
    <source>
        <dbReference type="Proteomes" id="UP000430634"/>
    </source>
</evidence>
<dbReference type="Proteomes" id="UP000430634">
    <property type="component" value="Unassembled WGS sequence"/>
</dbReference>
<organism evidence="2 3">
    <name type="scientific">Pseudoduganella buxea</name>
    <dbReference type="NCBI Taxonomy" id="1949069"/>
    <lineage>
        <taxon>Bacteria</taxon>
        <taxon>Pseudomonadati</taxon>
        <taxon>Pseudomonadota</taxon>
        <taxon>Betaproteobacteria</taxon>
        <taxon>Burkholderiales</taxon>
        <taxon>Oxalobacteraceae</taxon>
        <taxon>Telluria group</taxon>
        <taxon>Pseudoduganella</taxon>
    </lineage>
</organism>
<protein>
    <submittedName>
        <fullName evidence="2">Uncharacterized protein</fullName>
    </submittedName>
</protein>
<proteinExistence type="predicted"/>
<evidence type="ECO:0000313" key="1">
    <source>
        <dbReference type="EMBL" id="GGC04215.1"/>
    </source>
</evidence>
<sequence>MSVAFDKFMEQYKSIGSQKADGYTLDMLIGLEDAEKLEIFRLLQTELPWSAQWLFFVNPEKATVIARELEAKWRGDPYRRVDWLQKELIKHTGDMIFQDHMMEDYAHYIDKLRPAVVDSIGSTPTTEAKLKFLEEVILVEVVDYAVMAAIRNLLFQ</sequence>